<dbReference type="EMBL" id="SKCS01000164">
    <property type="protein sequence ID" value="TNN14857.1"/>
    <property type="molecule type" value="Genomic_DNA"/>
</dbReference>
<accession>A0A4Z2DEE5</accession>
<protein>
    <submittedName>
        <fullName evidence="2">Uncharacterized protein</fullName>
    </submittedName>
</protein>
<comment type="caution">
    <text evidence="2">The sequence shown here is derived from an EMBL/GenBank/DDBJ whole genome shotgun (WGS) entry which is preliminary data.</text>
</comment>
<keyword evidence="1" id="KW-0732">Signal</keyword>
<name>A0A4Z2DEE5_SCHJA</name>
<feature type="chain" id="PRO_5021251807" evidence="1">
    <location>
        <begin position="24"/>
        <end position="81"/>
    </location>
</feature>
<gene>
    <name evidence="2" type="ORF">EWB00_001827</name>
</gene>
<evidence type="ECO:0000256" key="1">
    <source>
        <dbReference type="SAM" id="SignalP"/>
    </source>
</evidence>
<evidence type="ECO:0000313" key="3">
    <source>
        <dbReference type="Proteomes" id="UP000311919"/>
    </source>
</evidence>
<organism evidence="2 3">
    <name type="scientific">Schistosoma japonicum</name>
    <name type="common">Blood fluke</name>
    <dbReference type="NCBI Taxonomy" id="6182"/>
    <lineage>
        <taxon>Eukaryota</taxon>
        <taxon>Metazoa</taxon>
        <taxon>Spiralia</taxon>
        <taxon>Lophotrochozoa</taxon>
        <taxon>Platyhelminthes</taxon>
        <taxon>Trematoda</taxon>
        <taxon>Digenea</taxon>
        <taxon>Strigeidida</taxon>
        <taxon>Schistosomatoidea</taxon>
        <taxon>Schistosomatidae</taxon>
        <taxon>Schistosoma</taxon>
    </lineage>
</organism>
<evidence type="ECO:0000313" key="2">
    <source>
        <dbReference type="EMBL" id="TNN14857.1"/>
    </source>
</evidence>
<dbReference type="AlphaFoldDB" id="A0A4Z2DEE5"/>
<reference evidence="2 3" key="1">
    <citation type="submission" date="2019-03" db="EMBL/GenBank/DDBJ databases">
        <title>An improved genome assembly of the fluke Schistosoma japonicum.</title>
        <authorList>
            <person name="Hu W."/>
            <person name="Luo F."/>
            <person name="Yin M."/>
            <person name="Mo X."/>
            <person name="Sun C."/>
            <person name="Wu Q."/>
            <person name="Zhu B."/>
            <person name="Xiang M."/>
            <person name="Wang J."/>
            <person name="Wang Y."/>
            <person name="Zhang T."/>
            <person name="Xu B."/>
            <person name="Zheng H."/>
            <person name="Feng Z."/>
        </authorList>
    </citation>
    <scope>NUCLEOTIDE SEQUENCE [LARGE SCALE GENOMIC DNA]</scope>
    <source>
        <strain evidence="2">HuSjv2</strain>
        <tissue evidence="2">Worms</tissue>
    </source>
</reference>
<keyword evidence="3" id="KW-1185">Reference proteome</keyword>
<dbReference type="Proteomes" id="UP000311919">
    <property type="component" value="Unassembled WGS sequence"/>
</dbReference>
<feature type="signal peptide" evidence="1">
    <location>
        <begin position="1"/>
        <end position="23"/>
    </location>
</feature>
<sequence>MYCIHYLLLNVIILLSIGKNTTAKPLEDSSEKSKNIEEGEKLSQPNQAFAFMFFWPLLGHLVKLACYLNTWLKVGSFFGMT</sequence>
<proteinExistence type="predicted"/>